<dbReference type="Pfam" id="PF01855">
    <property type="entry name" value="POR_N"/>
    <property type="match status" value="1"/>
</dbReference>
<dbReference type="GO" id="GO:0051539">
    <property type="term" value="F:4 iron, 4 sulfur cluster binding"/>
    <property type="evidence" value="ECO:0007669"/>
    <property type="project" value="UniProtKB-KW"/>
</dbReference>
<dbReference type="GO" id="GO:0022900">
    <property type="term" value="P:electron transport chain"/>
    <property type="evidence" value="ECO:0007669"/>
    <property type="project" value="InterPro"/>
</dbReference>
<evidence type="ECO:0000259" key="14">
    <source>
        <dbReference type="PROSITE" id="PS51379"/>
    </source>
</evidence>
<evidence type="ECO:0000256" key="5">
    <source>
        <dbReference type="ARBA" id="ARBA00022982"/>
    </source>
</evidence>
<name>A0A1I4V5J4_9GAMM</name>
<dbReference type="GO" id="GO:0044281">
    <property type="term" value="P:small molecule metabolic process"/>
    <property type="evidence" value="ECO:0007669"/>
    <property type="project" value="UniProtKB-ARBA"/>
</dbReference>
<keyword evidence="8 13" id="KW-0411">Iron-sulfur</keyword>
<dbReference type="PROSITE" id="PS00198">
    <property type="entry name" value="4FE4S_FER_1"/>
    <property type="match status" value="1"/>
</dbReference>
<dbReference type="InterPro" id="IPR050722">
    <property type="entry name" value="Pyruvate:ferred/Flavod_OxRd"/>
</dbReference>
<dbReference type="SUPFAM" id="SSF53323">
    <property type="entry name" value="Pyruvate-ferredoxin oxidoreductase, PFOR, domain III"/>
    <property type="match status" value="1"/>
</dbReference>
<feature type="binding site" evidence="11">
    <location>
        <begin position="994"/>
        <end position="999"/>
    </location>
    <ligand>
        <name>thiamine diphosphate</name>
        <dbReference type="ChEBI" id="CHEBI:58937"/>
    </ligand>
</feature>
<dbReference type="CDD" id="cd07034">
    <property type="entry name" value="TPP_PYR_PFOR_IOR-alpha_like"/>
    <property type="match status" value="1"/>
</dbReference>
<evidence type="ECO:0000256" key="12">
    <source>
        <dbReference type="PIRSR" id="PIRSR000159-2"/>
    </source>
</evidence>
<dbReference type="SUPFAM" id="SSF54862">
    <property type="entry name" value="4Fe-4S ferredoxins"/>
    <property type="match status" value="1"/>
</dbReference>
<dbReference type="PIRSF" id="PIRSF000159">
    <property type="entry name" value="NifJ"/>
    <property type="match status" value="1"/>
</dbReference>
<feature type="binding site" evidence="13">
    <location>
        <position position="847"/>
    </location>
    <ligand>
        <name>[4Fe-4S] cluster</name>
        <dbReference type="ChEBI" id="CHEBI:49883"/>
        <label>3</label>
    </ligand>
</feature>
<keyword evidence="5 10" id="KW-0249">Electron transport</keyword>
<dbReference type="Pfam" id="PF10371">
    <property type="entry name" value="EKR"/>
    <property type="match status" value="1"/>
</dbReference>
<dbReference type="RefSeq" id="WP_092874790.1">
    <property type="nucleotide sequence ID" value="NZ_FOVC01000001.1"/>
</dbReference>
<dbReference type="InterPro" id="IPR009014">
    <property type="entry name" value="Transketo_C/PFOR_II"/>
</dbReference>
<feature type="binding site" evidence="13">
    <location>
        <position position="692"/>
    </location>
    <ligand>
        <name>[4Fe-4S] cluster</name>
        <dbReference type="ChEBI" id="CHEBI:49883"/>
        <label>1</label>
    </ligand>
</feature>
<keyword evidence="16" id="KW-1185">Reference proteome</keyword>
<dbReference type="PANTHER" id="PTHR32154">
    <property type="entry name" value="PYRUVATE-FLAVODOXIN OXIDOREDUCTASE-RELATED"/>
    <property type="match status" value="1"/>
</dbReference>
<feature type="binding site" evidence="13">
    <location>
        <position position="748"/>
    </location>
    <ligand>
        <name>[4Fe-4S] cluster</name>
        <dbReference type="ChEBI" id="CHEBI:49883"/>
        <label>2</label>
    </ligand>
</feature>
<dbReference type="SMART" id="SM00890">
    <property type="entry name" value="EKR"/>
    <property type="match status" value="1"/>
</dbReference>
<reference evidence="16" key="1">
    <citation type="submission" date="2016-10" db="EMBL/GenBank/DDBJ databases">
        <authorList>
            <person name="Varghese N."/>
            <person name="Submissions S."/>
        </authorList>
    </citation>
    <scope>NUCLEOTIDE SEQUENCE [LARGE SCALE GENOMIC DNA]</scope>
    <source>
        <strain evidence="16">N6PO6</strain>
    </source>
</reference>
<feature type="binding site" evidence="13">
    <location>
        <position position="822"/>
    </location>
    <ligand>
        <name>[4Fe-4S] cluster</name>
        <dbReference type="ChEBI" id="CHEBI:49883"/>
        <label>3</label>
    </ligand>
</feature>
<dbReference type="Gene3D" id="3.40.50.970">
    <property type="match status" value="2"/>
</dbReference>
<dbReference type="EMBL" id="FOVC01000001">
    <property type="protein sequence ID" value="SFM96435.1"/>
    <property type="molecule type" value="Genomic_DNA"/>
</dbReference>
<dbReference type="FunFam" id="3.40.50.920:FF:000007">
    <property type="entry name" value="Pyruvate:ferredoxin (Flavodoxin) oxidoreductase"/>
    <property type="match status" value="1"/>
</dbReference>
<dbReference type="InterPro" id="IPR029061">
    <property type="entry name" value="THDP-binding"/>
</dbReference>
<dbReference type="FunFam" id="3.40.50.970:FF:000047">
    <property type="entry name" value="Probable pyruvate-flavodoxin oxidoreductase"/>
    <property type="match status" value="1"/>
</dbReference>
<evidence type="ECO:0000256" key="10">
    <source>
        <dbReference type="PIRNR" id="PIRNR000159"/>
    </source>
</evidence>
<dbReference type="InterPro" id="IPR019752">
    <property type="entry name" value="Pyrv/ketoisovalerate_OxRed_cat"/>
</dbReference>
<dbReference type="FunFam" id="3.40.920.10:FF:000001">
    <property type="entry name" value="Pyruvate:ferredoxin (Flavodoxin) oxidoreductase"/>
    <property type="match status" value="1"/>
</dbReference>
<feature type="site" description="Important for catalytic activity" evidence="12">
    <location>
        <position position="60"/>
    </location>
</feature>
<dbReference type="FunFam" id="3.40.50.970:FF:000012">
    <property type="entry name" value="Pyruvate:ferredoxin (Flavodoxin) oxidoreductase"/>
    <property type="match status" value="1"/>
</dbReference>
<feature type="domain" description="4Fe-4S ferredoxin-type" evidence="14">
    <location>
        <begin position="680"/>
        <end position="709"/>
    </location>
</feature>
<dbReference type="InterPro" id="IPR017896">
    <property type="entry name" value="4Fe4S_Fe-S-bd"/>
</dbReference>
<keyword evidence="15" id="KW-0670">Pyruvate</keyword>
<gene>
    <name evidence="15" type="ORF">SAMN05216516_101561</name>
</gene>
<dbReference type="Gene3D" id="3.40.920.10">
    <property type="entry name" value="Pyruvate-ferredoxin oxidoreductase, PFOR, domain III"/>
    <property type="match status" value="1"/>
</dbReference>
<sequence>MITIDGNGAAASVAFRTSEVIAIYPITPSSAMAEQADAWSSAGNQNVWGDVPKVVEMQSEAGAIAAVHGALQTGALSTSFTSSQGLLLMIPTLYKLAGQLIPFVLHVAARTVATHALSIFGDHSDVMAVRQTGCAMLCAEDVQQAQDFALIAQMSSLNSRLPFIHFFDGFRTSHEINKIVPLSDETLRTLMPEEAIRAHRQRALSPDHPVIRGTSANPDTWFQSREAINPWYHDAVAHVEQAMDDFARETGRQYHPVSFYGAPQAERVIVLMGSAAGTCREVIDSLCAQGEKVGLIIVHLYRPFPTAQLLASLPDSVKRIAVLDRTKEPGAQAEPLFLDVISALAEAAARGERNTMPLMSGGRYGLSSKEFDSRCVLAIFNALSLPQPPARFTVGIYDDVTQLSLPLPAQGLTNNARLQALFYGLGSDGSVSATKNNIKIIGNSTPFHVQGYFVYDSKKAGGLTVSHLRVSEQPIQSAYLINEADFIGCHQWQFIDKYRLVERLKPGGIFLLNTPWPATEVWRRLPQEVQATLNRKQARFYIINATRIARECQLGARINTVMQMAFFELSGLITPDDAFALLQDAAARSYRSKGDELVERNWMALSMARTALESVALQPVETQSHQMPPVVSGNAPDFVKTVTAAMLAGLGDTLPVSALPPDGTWPTGTTRWEKRNIAEAIPIWKADLCTQCNHCVAACPHAAIRAKVVSPESLETVGSVLPSLDVRSRDMRGQKYILQVAPEDCTGCNLCVEVCPAKDRQNPEIKAINMQPQLIHLDEEKRRFDAFLSLPDREPSQLENIDIRTSQLITPLFEYSGACSGCGETPYIKLLTQLYGDRLLIANATGCSSIYGGNLPSTPYTTNKDGRGPAWANSLFEDNAEFGLGFRLSVDLQRQRARRLVNQLSDRLPAELKTTLISDNVTIDQQRAAVETLRTLLTQHDDSDARTLYQQADALIDKSIWLIGGDGWAYDIGFGGLDHVLSLTENVNILVLDTQCYSNTGGQASKATPLGAVTRFAENGKRKARKDLGVSVMMYGHVYVAQISLGAQLNQTVKAIKEAEAYPGPSLIIAYSPCEEHGYDLAFSHDQMRQLTTSGFWPLYRYDPQRSEQGKVALSLDSRPPASEIETALMNEQRFRRLNQQQPDAARQLWSDAGKEAQRKYALLAQLAGKVEI</sequence>
<comment type="similarity">
    <text evidence="1 10">Belongs to the pyruvate:ferredoxin/flavodoxin oxidoreductase family.</text>
</comment>
<evidence type="ECO:0000313" key="16">
    <source>
        <dbReference type="Proteomes" id="UP000242222"/>
    </source>
</evidence>
<comment type="function">
    <text evidence="10">Oxidoreductase required for the transfer of electrons from pyruvate to flavodoxin.</text>
</comment>
<feature type="binding site" evidence="11">
    <location>
        <position position="27"/>
    </location>
    <ligand>
        <name>pyruvate</name>
        <dbReference type="ChEBI" id="CHEBI:15361"/>
    </ligand>
</feature>
<feature type="binding site" evidence="11">
    <location>
        <position position="824"/>
    </location>
    <ligand>
        <name>thiamine diphosphate</name>
        <dbReference type="ChEBI" id="CHEBI:58937"/>
    </ligand>
</feature>
<dbReference type="Pfam" id="PF02775">
    <property type="entry name" value="TPP_enzyme_C"/>
    <property type="match status" value="1"/>
</dbReference>
<dbReference type="Proteomes" id="UP000242222">
    <property type="component" value="Unassembled WGS sequence"/>
</dbReference>
<feature type="binding site" evidence="11">
    <location>
        <begin position="965"/>
        <end position="968"/>
    </location>
    <ligand>
        <name>thiamine diphosphate</name>
        <dbReference type="ChEBI" id="CHEBI:58937"/>
    </ligand>
</feature>
<dbReference type="Gene3D" id="3.40.50.920">
    <property type="match status" value="1"/>
</dbReference>
<feature type="binding site" evidence="13">
    <location>
        <position position="755"/>
    </location>
    <ligand>
        <name>[4Fe-4S] cluster</name>
        <dbReference type="ChEBI" id="CHEBI:49883"/>
        <label>1</label>
    </ligand>
</feature>
<feature type="site" description="Important for catalytic activity" evidence="12">
    <location>
        <position position="110"/>
    </location>
</feature>
<dbReference type="PANTHER" id="PTHR32154:SF0">
    <property type="entry name" value="PYRUVATE-FLAVODOXIN OXIDOREDUCTASE-RELATED"/>
    <property type="match status" value="1"/>
</dbReference>
<dbReference type="GO" id="GO:0016903">
    <property type="term" value="F:oxidoreductase activity, acting on the aldehyde or oxo group of donors"/>
    <property type="evidence" value="ECO:0007669"/>
    <property type="project" value="InterPro"/>
</dbReference>
<dbReference type="InterPro" id="IPR037112">
    <property type="entry name" value="Pyrv-flavodox_OxR_EKR_sf"/>
</dbReference>
<protein>
    <recommendedName>
        <fullName evidence="10">Pyruvate-flavodoxin oxidoreductase</fullName>
        <ecNumber evidence="10">1.2.7.-</ecNumber>
    </recommendedName>
</protein>
<dbReference type="FunFam" id="4.10.780.10:FF:000001">
    <property type="entry name" value="Probable pyruvate-flavodoxin oxidoreductase"/>
    <property type="match status" value="1"/>
</dbReference>
<feature type="site" description="Important for catalytic activity" evidence="12">
    <location>
        <position position="27"/>
    </location>
</feature>
<evidence type="ECO:0000256" key="9">
    <source>
        <dbReference type="ARBA" id="ARBA00048963"/>
    </source>
</evidence>
<dbReference type="InterPro" id="IPR011895">
    <property type="entry name" value="Pyrv_flavodox_OxRed"/>
</dbReference>
<feature type="binding site" evidence="11">
    <location>
        <position position="847"/>
    </location>
    <ligand>
        <name>thiamine diphosphate</name>
        <dbReference type="ChEBI" id="CHEBI:58937"/>
    </ligand>
</feature>
<evidence type="ECO:0000256" key="3">
    <source>
        <dbReference type="ARBA" id="ARBA00022485"/>
    </source>
</evidence>
<dbReference type="InterPro" id="IPR033412">
    <property type="entry name" value="PFOR_II"/>
</dbReference>
<evidence type="ECO:0000256" key="11">
    <source>
        <dbReference type="PIRSR" id="PIRSR000159-1"/>
    </source>
</evidence>
<dbReference type="Pfam" id="PF12838">
    <property type="entry name" value="Fer4_7"/>
    <property type="match status" value="1"/>
</dbReference>
<comment type="catalytic activity">
    <reaction evidence="9 10">
        <text>oxidized [flavodoxin] + pyruvate + CoA + 2 H(+) = reduced [flavodoxin] + acetyl-CoA + CO2</text>
        <dbReference type="Rhea" id="RHEA:44140"/>
        <dbReference type="Rhea" id="RHEA-COMP:10622"/>
        <dbReference type="Rhea" id="RHEA-COMP:10623"/>
        <dbReference type="ChEBI" id="CHEBI:15361"/>
        <dbReference type="ChEBI" id="CHEBI:15378"/>
        <dbReference type="ChEBI" id="CHEBI:16526"/>
        <dbReference type="ChEBI" id="CHEBI:57287"/>
        <dbReference type="ChEBI" id="CHEBI:57288"/>
        <dbReference type="ChEBI" id="CHEBI:57618"/>
        <dbReference type="ChEBI" id="CHEBI:58210"/>
    </reaction>
</comment>
<keyword evidence="7 13" id="KW-0408">Iron</keyword>
<dbReference type="Gene3D" id="4.10.780.10">
    <property type="entry name" value="Pyruvate-flavodoxin oxidoreductase, EKR domain"/>
    <property type="match status" value="1"/>
</dbReference>
<dbReference type="AlphaFoldDB" id="A0A1I4V5J4"/>
<dbReference type="PROSITE" id="PS51379">
    <property type="entry name" value="4FE4S_FER_2"/>
    <property type="match status" value="2"/>
</dbReference>
<dbReference type="SUPFAM" id="SSF52922">
    <property type="entry name" value="TK C-terminal domain-like"/>
    <property type="match status" value="1"/>
</dbReference>
<feature type="binding site" evidence="11">
    <location>
        <position position="60"/>
    </location>
    <ligand>
        <name>thiamine diphosphate</name>
        <dbReference type="ChEBI" id="CHEBI:58937"/>
    </ligand>
</feature>
<dbReference type="InterPro" id="IPR002880">
    <property type="entry name" value="Pyrv_Fd/Flavodoxin_OxRdtase_N"/>
</dbReference>
<keyword evidence="2 10" id="KW-0813">Transport</keyword>
<feature type="binding site" evidence="13">
    <location>
        <position position="819"/>
    </location>
    <ligand>
        <name>[4Fe-4S] cluster</name>
        <dbReference type="ChEBI" id="CHEBI:49883"/>
        <label>3</label>
    </ligand>
</feature>
<dbReference type="InterPro" id="IPR011766">
    <property type="entry name" value="TPP_enzyme_TPP-bd"/>
</dbReference>
<dbReference type="EC" id="1.2.7.-" evidence="10"/>
<evidence type="ECO:0000313" key="15">
    <source>
        <dbReference type="EMBL" id="SFM96435.1"/>
    </source>
</evidence>
<evidence type="ECO:0000256" key="8">
    <source>
        <dbReference type="ARBA" id="ARBA00023014"/>
    </source>
</evidence>
<evidence type="ECO:0000256" key="6">
    <source>
        <dbReference type="ARBA" id="ARBA00023002"/>
    </source>
</evidence>
<evidence type="ECO:0000256" key="1">
    <source>
        <dbReference type="ARBA" id="ARBA00009032"/>
    </source>
</evidence>
<evidence type="ECO:0000256" key="13">
    <source>
        <dbReference type="PIRSR" id="PIRSR000159-50"/>
    </source>
</evidence>
<dbReference type="FunFam" id="3.30.70.20:FF:000022">
    <property type="entry name" value="Pyruvate:ferredoxin (Flavodoxin) oxidoreductase"/>
    <property type="match status" value="1"/>
</dbReference>
<dbReference type="Gene3D" id="3.30.70.20">
    <property type="match status" value="1"/>
</dbReference>
<feature type="binding site" evidence="13">
    <location>
        <position position="1074"/>
    </location>
    <ligand>
        <name>[4Fe-4S] cluster</name>
        <dbReference type="ChEBI" id="CHEBI:49883"/>
        <label>3</label>
    </ligand>
</feature>
<keyword evidence="6 10" id="KW-0560">Oxidoreductase</keyword>
<keyword evidence="4 13" id="KW-0479">Metal-binding</keyword>
<dbReference type="GO" id="GO:0006979">
    <property type="term" value="P:response to oxidative stress"/>
    <property type="evidence" value="ECO:0007669"/>
    <property type="project" value="TreeGrafter"/>
</dbReference>
<dbReference type="InterPro" id="IPR002869">
    <property type="entry name" value="Pyrv_flavodox_OxRed_cen"/>
</dbReference>
<organism evidence="15 16">
    <name type="scientific">Izhakiella capsodis</name>
    <dbReference type="NCBI Taxonomy" id="1367852"/>
    <lineage>
        <taxon>Bacteria</taxon>
        <taxon>Pseudomonadati</taxon>
        <taxon>Pseudomonadota</taxon>
        <taxon>Gammaproteobacteria</taxon>
        <taxon>Enterobacterales</taxon>
        <taxon>Erwiniaceae</taxon>
        <taxon>Izhakiella</taxon>
    </lineage>
</organism>
<feature type="binding site" evidence="13">
    <location>
        <position position="745"/>
    </location>
    <ligand>
        <name>[4Fe-4S] cluster</name>
        <dbReference type="ChEBI" id="CHEBI:49883"/>
        <label>2</label>
    </ligand>
</feature>
<dbReference type="NCBIfam" id="TIGR02176">
    <property type="entry name" value="pyruv_ox_red"/>
    <property type="match status" value="1"/>
</dbReference>
<proteinExistence type="inferred from homology"/>
<feature type="domain" description="4Fe-4S ferredoxin-type" evidence="14">
    <location>
        <begin position="736"/>
        <end position="765"/>
    </location>
</feature>
<evidence type="ECO:0000256" key="2">
    <source>
        <dbReference type="ARBA" id="ARBA00022448"/>
    </source>
</evidence>
<feature type="binding site" evidence="13">
    <location>
        <position position="695"/>
    </location>
    <ligand>
        <name>[4Fe-4S] cluster</name>
        <dbReference type="ChEBI" id="CHEBI:49883"/>
        <label>1</label>
    </ligand>
</feature>
<dbReference type="OrthoDB" id="9794954at2"/>
<dbReference type="InterPro" id="IPR017900">
    <property type="entry name" value="4Fe4S_Fe_S_CS"/>
</dbReference>
<feature type="binding site" evidence="13">
    <location>
        <position position="751"/>
    </location>
    <ligand>
        <name>[4Fe-4S] cluster</name>
        <dbReference type="ChEBI" id="CHEBI:49883"/>
        <label>2</label>
    </ligand>
</feature>
<evidence type="ECO:0000256" key="7">
    <source>
        <dbReference type="ARBA" id="ARBA00023004"/>
    </source>
</evidence>
<feature type="binding site" evidence="11">
    <location>
        <position position="110"/>
    </location>
    <ligand>
        <name>pyruvate</name>
        <dbReference type="ChEBI" id="CHEBI:15361"/>
    </ligand>
</feature>
<accession>A0A1I4V5J4</accession>
<feature type="binding site" evidence="13">
    <location>
        <position position="699"/>
    </location>
    <ligand>
        <name>[4Fe-4S] cluster</name>
        <dbReference type="ChEBI" id="CHEBI:49883"/>
        <label>2</label>
    </ligand>
</feature>
<dbReference type="Pfam" id="PF01558">
    <property type="entry name" value="POR"/>
    <property type="match status" value="1"/>
</dbReference>
<dbReference type="STRING" id="1367852.SAMN05216516_101561"/>
<dbReference type="CDD" id="cd03377">
    <property type="entry name" value="TPP_PFOR_PNO"/>
    <property type="match status" value="1"/>
</dbReference>
<dbReference type="Pfam" id="PF17147">
    <property type="entry name" value="PFOR_II"/>
    <property type="match status" value="1"/>
</dbReference>
<dbReference type="GO" id="GO:0030976">
    <property type="term" value="F:thiamine pyrophosphate binding"/>
    <property type="evidence" value="ECO:0007669"/>
    <property type="project" value="InterPro"/>
</dbReference>
<keyword evidence="3 13" id="KW-0004">4Fe-4S</keyword>
<comment type="cofactor">
    <cofactor evidence="13">
        <name>[4Fe-4S] cluster</name>
        <dbReference type="ChEBI" id="CHEBI:49883"/>
    </cofactor>
    <text evidence="13">Binds 3 [4Fe-4S] clusters per subunit.</text>
</comment>
<dbReference type="InterPro" id="IPR019456">
    <property type="entry name" value="Pyrv-flavodox_OxRtase_EKR"/>
</dbReference>
<dbReference type="GO" id="GO:0005506">
    <property type="term" value="F:iron ion binding"/>
    <property type="evidence" value="ECO:0007669"/>
    <property type="project" value="InterPro"/>
</dbReference>
<evidence type="ECO:0000256" key="4">
    <source>
        <dbReference type="ARBA" id="ARBA00022723"/>
    </source>
</evidence>
<feature type="site" description="Important for catalytic activity" evidence="12">
    <location>
        <position position="999"/>
    </location>
</feature>
<dbReference type="SUPFAM" id="SSF52518">
    <property type="entry name" value="Thiamin diphosphate-binding fold (THDP-binding)"/>
    <property type="match status" value="2"/>
</dbReference>
<feature type="binding site" evidence="13">
    <location>
        <position position="689"/>
    </location>
    <ligand>
        <name>[4Fe-4S] cluster</name>
        <dbReference type="ChEBI" id="CHEBI:49883"/>
        <label>1</label>
    </ligand>
</feature>